<dbReference type="InParanoid" id="C8XHU6"/>
<evidence type="ECO:0000313" key="6">
    <source>
        <dbReference type="EMBL" id="ACV80399.1"/>
    </source>
</evidence>
<dbReference type="KEGG" id="nml:Namu_4110"/>
<organism evidence="6 7">
    <name type="scientific">Nakamurella multipartita (strain ATCC 700099 / DSM 44233 / CIP 104796 / JCM 9543 / NBRC 105858 / Y-104)</name>
    <name type="common">Microsphaera multipartita</name>
    <dbReference type="NCBI Taxonomy" id="479431"/>
    <lineage>
        <taxon>Bacteria</taxon>
        <taxon>Bacillati</taxon>
        <taxon>Actinomycetota</taxon>
        <taxon>Actinomycetes</taxon>
        <taxon>Nakamurellales</taxon>
        <taxon>Nakamurellaceae</taxon>
        <taxon>Nakamurella</taxon>
    </lineage>
</organism>
<sequence>MATKTKEAPAAAAADAADDLGSRDRDLLLRIYRAMVLTRAVEDRMVAMYKGGDLLGSLYTGHWHEGISVGAASTLRADDYMAPIHRDLGAHLYRGMDAWQVMASFMGKATSPTGGRDGTLHYGRLDLGHYNLPSHIPANFPVATGMAFAAKYRGQDKVCLAFCGDGSTSRADFHEALSMSSVLDLPNVFVIENNQFAYSTPISMQSKSMQFSDKAKAYGIPGVTVDGTDVLAVHDAVAEGVERARAGKGPSIVEGITMRMHGHAEHDPADYVPPAMFEEWSKKDPVELFEKRLVAAGVIDQATAEDTRKQARQAAIDARKKALADPMPTAENIEDGVYAD</sequence>
<dbReference type="GO" id="GO:0006086">
    <property type="term" value="P:pyruvate decarboxylation to acetyl-CoA"/>
    <property type="evidence" value="ECO:0007669"/>
    <property type="project" value="TreeGrafter"/>
</dbReference>
<evidence type="ECO:0000256" key="2">
    <source>
        <dbReference type="ARBA" id="ARBA00023002"/>
    </source>
</evidence>
<dbReference type="PANTHER" id="PTHR11516">
    <property type="entry name" value="PYRUVATE DEHYDROGENASE E1 COMPONENT, ALPHA SUBUNIT BACTERIAL AND ORGANELLAR"/>
    <property type="match status" value="1"/>
</dbReference>
<dbReference type="InterPro" id="IPR001017">
    <property type="entry name" value="DH_E1"/>
</dbReference>
<comment type="cofactor">
    <cofactor evidence="1">
        <name>thiamine diphosphate</name>
        <dbReference type="ChEBI" id="CHEBI:58937"/>
    </cofactor>
</comment>
<evidence type="ECO:0000256" key="1">
    <source>
        <dbReference type="ARBA" id="ARBA00001964"/>
    </source>
</evidence>
<dbReference type="GO" id="GO:0000287">
    <property type="term" value="F:magnesium ion binding"/>
    <property type="evidence" value="ECO:0007669"/>
    <property type="project" value="UniProtKB-ARBA"/>
</dbReference>
<evidence type="ECO:0000256" key="4">
    <source>
        <dbReference type="SAM" id="MobiDB-lite"/>
    </source>
</evidence>
<dbReference type="Pfam" id="PF00676">
    <property type="entry name" value="E1_dh"/>
    <property type="match status" value="1"/>
</dbReference>
<keyword evidence="7" id="KW-1185">Reference proteome</keyword>
<gene>
    <name evidence="6" type="ordered locus">Namu_4110</name>
</gene>
<feature type="region of interest" description="Disordered" evidence="4">
    <location>
        <begin position="320"/>
        <end position="340"/>
    </location>
</feature>
<dbReference type="HOGENOM" id="CLU_029393_5_0_11"/>
<dbReference type="EMBL" id="CP001737">
    <property type="protein sequence ID" value="ACV80399.1"/>
    <property type="molecule type" value="Genomic_DNA"/>
</dbReference>
<dbReference type="PANTHER" id="PTHR11516:SF41">
    <property type="entry name" value="3-METHYL-2-OXOBUTANOATE DEHYDROGENASE SUBUNIT ALPHA"/>
    <property type="match status" value="1"/>
</dbReference>
<dbReference type="RefSeq" id="WP_015749224.1">
    <property type="nucleotide sequence ID" value="NC_013235.1"/>
</dbReference>
<dbReference type="GO" id="GO:0004739">
    <property type="term" value="F:pyruvate dehydrogenase (acetyl-transferring) activity"/>
    <property type="evidence" value="ECO:0007669"/>
    <property type="project" value="TreeGrafter"/>
</dbReference>
<reference evidence="6 7" key="2">
    <citation type="journal article" date="2010" name="Stand. Genomic Sci.">
        <title>Complete genome sequence of Nakamurella multipartita type strain (Y-104).</title>
        <authorList>
            <person name="Tice H."/>
            <person name="Mayilraj S."/>
            <person name="Sims D."/>
            <person name="Lapidus A."/>
            <person name="Nolan M."/>
            <person name="Lucas S."/>
            <person name="Glavina Del Rio T."/>
            <person name="Copeland A."/>
            <person name="Cheng J.F."/>
            <person name="Meincke L."/>
            <person name="Bruce D."/>
            <person name="Goodwin L."/>
            <person name="Pitluck S."/>
            <person name="Ivanova N."/>
            <person name="Mavromatis K."/>
            <person name="Ovchinnikova G."/>
            <person name="Pati A."/>
            <person name="Chen A."/>
            <person name="Palaniappan K."/>
            <person name="Land M."/>
            <person name="Hauser L."/>
            <person name="Chang Y.J."/>
            <person name="Jeffries C.D."/>
            <person name="Detter J.C."/>
            <person name="Brettin T."/>
            <person name="Rohde M."/>
            <person name="Goker M."/>
            <person name="Bristow J."/>
            <person name="Eisen J.A."/>
            <person name="Markowitz V."/>
            <person name="Hugenholtz P."/>
            <person name="Kyrpides N.C."/>
            <person name="Klenk H.P."/>
            <person name="Chen F."/>
        </authorList>
    </citation>
    <scope>NUCLEOTIDE SEQUENCE [LARGE SCALE GENOMIC DNA]</scope>
    <source>
        <strain evidence="7">ATCC 700099 / DSM 44233 / CIP 104796 / JCM 9543 / NBRC 105858 / Y-104</strain>
    </source>
</reference>
<evidence type="ECO:0000256" key="3">
    <source>
        <dbReference type="ARBA" id="ARBA00023052"/>
    </source>
</evidence>
<dbReference type="CDD" id="cd02000">
    <property type="entry name" value="TPP_E1_PDC_ADC_BCADC"/>
    <property type="match status" value="1"/>
</dbReference>
<dbReference type="Proteomes" id="UP000002218">
    <property type="component" value="Chromosome"/>
</dbReference>
<evidence type="ECO:0000259" key="5">
    <source>
        <dbReference type="Pfam" id="PF00676"/>
    </source>
</evidence>
<dbReference type="STRING" id="479431.Namu_4110"/>
<name>C8XHU6_NAKMY</name>
<keyword evidence="3" id="KW-0786">Thiamine pyrophosphate</keyword>
<proteinExistence type="predicted"/>
<dbReference type="InterPro" id="IPR029061">
    <property type="entry name" value="THDP-binding"/>
</dbReference>
<dbReference type="SUPFAM" id="SSF52518">
    <property type="entry name" value="Thiamin diphosphate-binding fold (THDP-binding)"/>
    <property type="match status" value="1"/>
</dbReference>
<accession>C8XHU6</accession>
<evidence type="ECO:0000313" key="7">
    <source>
        <dbReference type="Proteomes" id="UP000002218"/>
    </source>
</evidence>
<keyword evidence="2" id="KW-0560">Oxidoreductase</keyword>
<dbReference type="eggNOG" id="COG1071">
    <property type="taxonomic scope" value="Bacteria"/>
</dbReference>
<dbReference type="AlphaFoldDB" id="C8XHU6"/>
<dbReference type="InterPro" id="IPR050642">
    <property type="entry name" value="PDH_E1_Alpha_Subunit"/>
</dbReference>
<feature type="domain" description="Dehydrogenase E1 component" evidence="5">
    <location>
        <begin position="33"/>
        <end position="330"/>
    </location>
</feature>
<dbReference type="Gene3D" id="3.40.50.970">
    <property type="match status" value="1"/>
</dbReference>
<protein>
    <submittedName>
        <fullName evidence="6">Dehydrogenase E1 component</fullName>
    </submittedName>
</protein>
<reference evidence="7" key="1">
    <citation type="submission" date="2009-09" db="EMBL/GenBank/DDBJ databases">
        <title>The complete genome of Nakamurella multipartita DSM 44233.</title>
        <authorList>
            <consortium name="US DOE Joint Genome Institute (JGI-PGF)"/>
            <person name="Lucas S."/>
            <person name="Copeland A."/>
            <person name="Lapidus A."/>
            <person name="Glavina del Rio T."/>
            <person name="Dalin E."/>
            <person name="Tice H."/>
            <person name="Bruce D."/>
            <person name="Goodwin L."/>
            <person name="Pitluck S."/>
            <person name="Kyrpides N."/>
            <person name="Mavromatis K."/>
            <person name="Ivanova N."/>
            <person name="Ovchinnikova G."/>
            <person name="Sims D."/>
            <person name="Meincke L."/>
            <person name="Brettin T."/>
            <person name="Detter J.C."/>
            <person name="Han C."/>
            <person name="Larimer F."/>
            <person name="Land M."/>
            <person name="Hauser L."/>
            <person name="Markowitz V."/>
            <person name="Cheng J.-F."/>
            <person name="Hugenholtz P."/>
            <person name="Woyke T."/>
            <person name="Wu D."/>
            <person name="Klenk H.-P."/>
            <person name="Eisen J.A."/>
        </authorList>
    </citation>
    <scope>NUCLEOTIDE SEQUENCE [LARGE SCALE GENOMIC DNA]</scope>
    <source>
        <strain evidence="7">ATCC 700099 / DSM 44233 / CIP 104796 / JCM 9543 / NBRC 105858 / Y-104</strain>
    </source>
</reference>